<dbReference type="InterPro" id="IPR025110">
    <property type="entry name" value="AMP-bd_C"/>
</dbReference>
<dbReference type="InterPro" id="IPR000873">
    <property type="entry name" value="AMP-dep_synth/lig_dom"/>
</dbReference>
<proteinExistence type="inferred from homology"/>
<reference evidence="10" key="1">
    <citation type="submission" date="2014-09" db="EMBL/GenBank/DDBJ databases">
        <authorList>
            <person name="GOMEZ-VALERO Laura"/>
        </authorList>
    </citation>
    <scope>NUCLEOTIDE SEQUENCE</scope>
    <source>
        <strain evidence="10">ATCC33218</strain>
    </source>
</reference>
<comment type="similarity">
    <text evidence="1">Belongs to the ATP-dependent AMP-binding enzyme family.</text>
</comment>
<dbReference type="FunFam" id="3.30.300.30:FF:000004">
    <property type="entry name" value="Acetyl-coenzyme A synthetase"/>
    <property type="match status" value="1"/>
</dbReference>
<evidence type="ECO:0000256" key="4">
    <source>
        <dbReference type="ARBA" id="ARBA00022840"/>
    </source>
</evidence>
<dbReference type="Proteomes" id="UP000032414">
    <property type="component" value="Chromosome I"/>
</dbReference>
<dbReference type="EMBL" id="LN614830">
    <property type="protein sequence ID" value="CEG59506.1"/>
    <property type="molecule type" value="Genomic_DNA"/>
</dbReference>
<dbReference type="GO" id="GO:0005524">
    <property type="term" value="F:ATP binding"/>
    <property type="evidence" value="ECO:0007669"/>
    <property type="project" value="UniProtKB-KW"/>
</dbReference>
<evidence type="ECO:0000256" key="5">
    <source>
        <dbReference type="ARBA" id="ARBA00022990"/>
    </source>
</evidence>
<feature type="domain" description="Acetyl-coenzyme A synthetase N-terminal" evidence="9">
    <location>
        <begin position="14"/>
        <end position="60"/>
    </location>
</feature>
<keyword evidence="5" id="KW-0007">Acetylation</keyword>
<dbReference type="GO" id="GO:0016208">
    <property type="term" value="F:AMP binding"/>
    <property type="evidence" value="ECO:0007669"/>
    <property type="project" value="InterPro"/>
</dbReference>
<dbReference type="InterPro" id="IPR011904">
    <property type="entry name" value="Ac_CoA_lig"/>
</dbReference>
<dbReference type="RefSeq" id="WP_045098080.1">
    <property type="nucleotide sequence ID" value="NZ_CP020615.1"/>
</dbReference>
<dbReference type="PANTHER" id="PTHR24095">
    <property type="entry name" value="ACETYL-COENZYME A SYNTHETASE"/>
    <property type="match status" value="1"/>
</dbReference>
<dbReference type="InterPro" id="IPR042099">
    <property type="entry name" value="ANL_N_sf"/>
</dbReference>
<dbReference type="InterPro" id="IPR020845">
    <property type="entry name" value="AMP-binding_CS"/>
</dbReference>
<feature type="domain" description="AMP-binding enzyme C-terminal" evidence="8">
    <location>
        <begin position="504"/>
        <end position="582"/>
    </location>
</feature>
<dbReference type="OrthoDB" id="9803968at2"/>
<evidence type="ECO:0000256" key="2">
    <source>
        <dbReference type="ARBA" id="ARBA00022598"/>
    </source>
</evidence>
<dbReference type="FunFam" id="3.40.50.12780:FF:000001">
    <property type="entry name" value="Acetyl-coenzyme A synthetase"/>
    <property type="match status" value="1"/>
</dbReference>
<dbReference type="STRING" id="451.B6N58_00645"/>
<dbReference type="KEGG" id="tmc:LMI_0139"/>
<dbReference type="GO" id="GO:0019427">
    <property type="term" value="P:acetyl-CoA biosynthetic process from acetate"/>
    <property type="evidence" value="ECO:0007669"/>
    <property type="project" value="UniProtKB-UniRule"/>
</dbReference>
<dbReference type="PANTHER" id="PTHR24095:SF14">
    <property type="entry name" value="ACETYL-COENZYME A SYNTHETASE 1"/>
    <property type="match status" value="1"/>
</dbReference>
<feature type="domain" description="AMP-dependent synthetase/ligase" evidence="7">
    <location>
        <begin position="67"/>
        <end position="445"/>
    </location>
</feature>
<keyword evidence="3" id="KW-0547">Nucleotide-binding</keyword>
<dbReference type="Proteomes" id="UP000182998">
    <property type="component" value="Unassembled WGS sequence"/>
</dbReference>
<dbReference type="SUPFAM" id="SSF56801">
    <property type="entry name" value="Acetyl-CoA synthetase-like"/>
    <property type="match status" value="1"/>
</dbReference>
<sequence length="630" mass="69871">MNRERFAQEINPEAIEQFWAKIAAQYVSWFKPWKTVLRGSLATADVRWFSEGKLNVSVNCIDKHLPHKANHPAILWEGDEENQQTQLTFAELHQEVCRIANGLKSLGIRKGDRVGIYLPMIPEAAIAMLACARIGAVHTVVFAGFSAKALRQRLEAAACKLLITADGYHRGGKFFSLKPQADEACKNLNIHCLVVKNSDTFTPFDPKSDYWWHEIKDQASPDCPPEPMDAEDPFFVLYTSGSTGQPKGLVHTTGGYLVQVAFSHDHIFRCTGDEVFWCTADIGWITGHSYVVYGPLCNGITTLMFAGIPTWPNPSRCWKVIDKHEVSVFYTAPTAIRALKREGDDWLATTSRKSLRLLGTVGEPINPEVWQWYHDQVGLNRSPIVDTWWQTETGAIMICPQENLEFAKPGAASKPLPGIYPVLLDGQGNEIKGAGEGALAIKYPWPSMARTVAGDHQRYRATYLINGYYITGDGARRDQDGDYWITGRIDDVINVSGHRLGTAEIESALILHPQVAEAAVVGIPHALKGQGIHAFVSLKAESSPNPRLEEELIDIVKTTIGSIAKPDVIQCVTDLPKTRSGKIMRRVLRKIAENEDIQLSELGDLSTLANPQAVDKLIAENKMTPSKLED</sequence>
<dbReference type="HOGENOM" id="CLU_000022_3_6_6"/>
<gene>
    <name evidence="10" type="primary">acsA</name>
    <name evidence="10" type="ORF">LMI_0139</name>
    <name evidence="11" type="ORF">SAMN02982997_00373</name>
</gene>
<dbReference type="AlphaFoldDB" id="A0A098GDJ0"/>
<dbReference type="EMBL" id="FMVN01000002">
    <property type="protein sequence ID" value="SCX91900.1"/>
    <property type="molecule type" value="Genomic_DNA"/>
</dbReference>
<dbReference type="EC" id="6.2.1.1" evidence="6"/>
<evidence type="ECO:0000259" key="9">
    <source>
        <dbReference type="Pfam" id="PF16177"/>
    </source>
</evidence>
<protein>
    <recommendedName>
        <fullName evidence="6">Acetate--CoA ligase</fullName>
        <ecNumber evidence="6">6.2.1.1</ecNumber>
    </recommendedName>
</protein>
<dbReference type="PROSITE" id="PS00455">
    <property type="entry name" value="AMP_BINDING"/>
    <property type="match status" value="1"/>
</dbReference>
<evidence type="ECO:0000256" key="3">
    <source>
        <dbReference type="ARBA" id="ARBA00022741"/>
    </source>
</evidence>
<evidence type="ECO:0000256" key="1">
    <source>
        <dbReference type="ARBA" id="ARBA00006432"/>
    </source>
</evidence>
<dbReference type="Pfam" id="PF16177">
    <property type="entry name" value="ACAS_N"/>
    <property type="match status" value="1"/>
</dbReference>
<evidence type="ECO:0000259" key="8">
    <source>
        <dbReference type="Pfam" id="PF13193"/>
    </source>
</evidence>
<dbReference type="InterPro" id="IPR032387">
    <property type="entry name" value="ACAS_N"/>
</dbReference>
<dbReference type="GO" id="GO:0003987">
    <property type="term" value="F:acetate-CoA ligase activity"/>
    <property type="evidence" value="ECO:0007669"/>
    <property type="project" value="UniProtKB-UniRule"/>
</dbReference>
<evidence type="ECO:0000259" key="7">
    <source>
        <dbReference type="Pfam" id="PF00501"/>
    </source>
</evidence>
<evidence type="ECO:0000256" key="6">
    <source>
        <dbReference type="NCBIfam" id="TIGR02188"/>
    </source>
</evidence>
<evidence type="ECO:0000313" key="10">
    <source>
        <dbReference type="EMBL" id="CEG59506.1"/>
    </source>
</evidence>
<accession>A0A098GDJ0</accession>
<evidence type="ECO:0000313" key="13">
    <source>
        <dbReference type="Proteomes" id="UP000182998"/>
    </source>
</evidence>
<dbReference type="NCBIfam" id="NF001208">
    <property type="entry name" value="PRK00174.1"/>
    <property type="match status" value="1"/>
</dbReference>
<keyword evidence="4" id="KW-0067">ATP-binding</keyword>
<organism evidence="10 12">
    <name type="scientific">Legionella micdadei</name>
    <name type="common">Tatlockia micdadei</name>
    <dbReference type="NCBI Taxonomy" id="451"/>
    <lineage>
        <taxon>Bacteria</taxon>
        <taxon>Pseudomonadati</taxon>
        <taxon>Pseudomonadota</taxon>
        <taxon>Gammaproteobacteria</taxon>
        <taxon>Legionellales</taxon>
        <taxon>Legionellaceae</taxon>
        <taxon>Legionella</taxon>
    </lineage>
</organism>
<evidence type="ECO:0000313" key="11">
    <source>
        <dbReference type="EMBL" id="SCX91900.1"/>
    </source>
</evidence>
<reference evidence="11 13" key="3">
    <citation type="submission" date="2016-10" db="EMBL/GenBank/DDBJ databases">
        <authorList>
            <person name="Varghese N."/>
            <person name="Submissions S."/>
        </authorList>
    </citation>
    <scope>NUCLEOTIDE SEQUENCE [LARGE SCALE GENOMIC DNA]</scope>
    <source>
        <strain evidence="11 13">ATCC 33218</strain>
    </source>
</reference>
<dbReference type="Gene3D" id="3.30.300.30">
    <property type="match status" value="1"/>
</dbReference>
<dbReference type="CDD" id="cd05966">
    <property type="entry name" value="ACS"/>
    <property type="match status" value="1"/>
</dbReference>
<dbReference type="NCBIfam" id="TIGR02188">
    <property type="entry name" value="Ac_CoA_lig_AcsA"/>
    <property type="match status" value="1"/>
</dbReference>
<keyword evidence="13" id="KW-1185">Reference proteome</keyword>
<dbReference type="Gene3D" id="3.40.50.12780">
    <property type="entry name" value="N-terminal domain of ligase-like"/>
    <property type="match status" value="1"/>
</dbReference>
<dbReference type="Pfam" id="PF13193">
    <property type="entry name" value="AMP-binding_C"/>
    <property type="match status" value="1"/>
</dbReference>
<dbReference type="InterPro" id="IPR045851">
    <property type="entry name" value="AMP-bd_C_sf"/>
</dbReference>
<keyword evidence="2 10" id="KW-0436">Ligase</keyword>
<reference evidence="12" key="2">
    <citation type="submission" date="2014-09" db="EMBL/GenBank/DDBJ databases">
        <authorList>
            <person name="Gomez-Valero L."/>
        </authorList>
    </citation>
    <scope>NUCLEOTIDE SEQUENCE [LARGE SCALE GENOMIC DNA]</scope>
    <source>
        <strain evidence="12">ATCC33218</strain>
    </source>
</reference>
<dbReference type="Pfam" id="PF00501">
    <property type="entry name" value="AMP-binding"/>
    <property type="match status" value="1"/>
</dbReference>
<name>A0A098GDJ0_LEGMI</name>
<evidence type="ECO:0000313" key="12">
    <source>
        <dbReference type="Proteomes" id="UP000032414"/>
    </source>
</evidence>